<comment type="caution">
    <text evidence="1">The sequence shown here is derived from an EMBL/GenBank/DDBJ whole genome shotgun (WGS) entry which is preliminary data.</text>
</comment>
<evidence type="ECO:0000313" key="2">
    <source>
        <dbReference type="Proteomes" id="UP000579281"/>
    </source>
</evidence>
<protein>
    <submittedName>
        <fullName evidence="1">Uncharacterized protein</fullName>
    </submittedName>
</protein>
<sequence length="63" mass="7335">MCNIDVYAQLGDLKEVDYRNTLAIATLIEILHEKGLITRREFSQKAQQLDAMTIEELKILRTR</sequence>
<dbReference type="Proteomes" id="UP000579281">
    <property type="component" value="Unassembled WGS sequence"/>
</dbReference>
<organism evidence="1 2">
    <name type="scientific">Anaerosolibacter carboniphilus</name>
    <dbReference type="NCBI Taxonomy" id="1417629"/>
    <lineage>
        <taxon>Bacteria</taxon>
        <taxon>Bacillati</taxon>
        <taxon>Bacillota</taxon>
        <taxon>Clostridia</taxon>
        <taxon>Peptostreptococcales</taxon>
        <taxon>Thermotaleaceae</taxon>
        <taxon>Anaerosolibacter</taxon>
    </lineage>
</organism>
<dbReference type="AlphaFoldDB" id="A0A841L1D3"/>
<keyword evidence="2" id="KW-1185">Reference proteome</keyword>
<name>A0A841L1D3_9FIRM</name>
<proteinExistence type="predicted"/>
<dbReference type="RefSeq" id="WP_184312900.1">
    <property type="nucleotide sequence ID" value="NZ_JACHEN010000038.1"/>
</dbReference>
<accession>A0A841L1D3</accession>
<dbReference type="EMBL" id="JACHEN010000038">
    <property type="protein sequence ID" value="MBB6218418.1"/>
    <property type="molecule type" value="Genomic_DNA"/>
</dbReference>
<gene>
    <name evidence="1" type="ORF">HNQ80_004582</name>
</gene>
<evidence type="ECO:0000313" key="1">
    <source>
        <dbReference type="EMBL" id="MBB6218418.1"/>
    </source>
</evidence>
<reference evidence="1 2" key="1">
    <citation type="submission" date="2020-08" db="EMBL/GenBank/DDBJ databases">
        <title>Genomic Encyclopedia of Type Strains, Phase IV (KMG-IV): sequencing the most valuable type-strain genomes for metagenomic binning, comparative biology and taxonomic classification.</title>
        <authorList>
            <person name="Goeker M."/>
        </authorList>
    </citation>
    <scope>NUCLEOTIDE SEQUENCE [LARGE SCALE GENOMIC DNA]</scope>
    <source>
        <strain evidence="1 2">DSM 103526</strain>
    </source>
</reference>